<evidence type="ECO:0000313" key="3">
    <source>
        <dbReference type="Proteomes" id="UP000319576"/>
    </source>
</evidence>
<feature type="transmembrane region" description="Helical" evidence="1">
    <location>
        <begin position="30"/>
        <end position="47"/>
    </location>
</feature>
<keyword evidence="3" id="KW-1185">Reference proteome</keyword>
<feature type="transmembrane region" description="Helical" evidence="1">
    <location>
        <begin position="54"/>
        <end position="80"/>
    </location>
</feature>
<dbReference type="RefSeq" id="WP_145233171.1">
    <property type="nucleotide sequence ID" value="NZ_CP036273.1"/>
</dbReference>
<dbReference type="Proteomes" id="UP000319576">
    <property type="component" value="Chromosome"/>
</dbReference>
<gene>
    <name evidence="2" type="ORF">ETAA1_00020</name>
</gene>
<accession>A0A517XKU4</accession>
<dbReference type="EMBL" id="CP036273">
    <property type="protein sequence ID" value="QDU18119.1"/>
    <property type="molecule type" value="Genomic_DNA"/>
</dbReference>
<dbReference type="KEGG" id="uli:ETAA1_00020"/>
<keyword evidence="1" id="KW-1133">Transmembrane helix</keyword>
<sequence length="119" mass="12587">MIGRDRWSGLFVVVGLIAMCVGAVDPLEGSLLILPGTGMVALGAWLGGSRYRRFLGWSFGLVAAGVGILWGLSALGGIGGESGRSIWWGLVLLPYPVGWVMGLVGAVGRLREVRQARHR</sequence>
<reference evidence="2 3" key="1">
    <citation type="submission" date="2019-02" db="EMBL/GenBank/DDBJ databases">
        <title>Deep-cultivation of Planctomycetes and their phenomic and genomic characterization uncovers novel biology.</title>
        <authorList>
            <person name="Wiegand S."/>
            <person name="Jogler M."/>
            <person name="Boedeker C."/>
            <person name="Pinto D."/>
            <person name="Vollmers J."/>
            <person name="Rivas-Marin E."/>
            <person name="Kohn T."/>
            <person name="Peeters S.H."/>
            <person name="Heuer A."/>
            <person name="Rast P."/>
            <person name="Oberbeckmann S."/>
            <person name="Bunk B."/>
            <person name="Jeske O."/>
            <person name="Meyerdierks A."/>
            <person name="Storesund J.E."/>
            <person name="Kallscheuer N."/>
            <person name="Luecker S."/>
            <person name="Lage O.M."/>
            <person name="Pohl T."/>
            <person name="Merkel B.J."/>
            <person name="Hornburger P."/>
            <person name="Mueller R.-W."/>
            <person name="Bruemmer F."/>
            <person name="Labrenz M."/>
            <person name="Spormann A.M."/>
            <person name="Op den Camp H."/>
            <person name="Overmann J."/>
            <person name="Amann R."/>
            <person name="Jetten M.S.M."/>
            <person name="Mascher T."/>
            <person name="Medema M.H."/>
            <person name="Devos D.P."/>
            <person name="Kaster A.-K."/>
            <person name="Ovreas L."/>
            <person name="Rohde M."/>
            <person name="Galperin M.Y."/>
            <person name="Jogler C."/>
        </authorList>
    </citation>
    <scope>NUCLEOTIDE SEQUENCE [LARGE SCALE GENOMIC DNA]</scope>
    <source>
        <strain evidence="2 3">ETA_A1</strain>
    </source>
</reference>
<name>A0A517XKU4_9BACT</name>
<keyword evidence="1" id="KW-0472">Membrane</keyword>
<evidence type="ECO:0000256" key="1">
    <source>
        <dbReference type="SAM" id="Phobius"/>
    </source>
</evidence>
<feature type="transmembrane region" description="Helical" evidence="1">
    <location>
        <begin position="86"/>
        <end position="110"/>
    </location>
</feature>
<dbReference type="OrthoDB" id="3078604at2"/>
<evidence type="ECO:0000313" key="2">
    <source>
        <dbReference type="EMBL" id="QDU18119.1"/>
    </source>
</evidence>
<protein>
    <submittedName>
        <fullName evidence="2">Uncharacterized protein</fullName>
    </submittedName>
</protein>
<proteinExistence type="predicted"/>
<organism evidence="2 3">
    <name type="scientific">Urbifossiella limnaea</name>
    <dbReference type="NCBI Taxonomy" id="2528023"/>
    <lineage>
        <taxon>Bacteria</taxon>
        <taxon>Pseudomonadati</taxon>
        <taxon>Planctomycetota</taxon>
        <taxon>Planctomycetia</taxon>
        <taxon>Gemmatales</taxon>
        <taxon>Gemmataceae</taxon>
        <taxon>Urbifossiella</taxon>
    </lineage>
</organism>
<feature type="transmembrane region" description="Helical" evidence="1">
    <location>
        <begin position="7"/>
        <end position="24"/>
    </location>
</feature>
<dbReference type="AlphaFoldDB" id="A0A517XKU4"/>
<keyword evidence="1" id="KW-0812">Transmembrane</keyword>